<accession>A0A7N9CEY2</accession>
<dbReference type="PANTHER" id="PTHR46254:SF7">
    <property type="entry name" value="PI4-KINASE N-TERMINAL DOMAIN-CONTAINING PROTEIN"/>
    <property type="match status" value="1"/>
</dbReference>
<sequence length="101" mass="11687">VQFPYICEFLNFLPIVDLLLFCCCCCLRQSFALVAQAGVQWHDLRSLQPPPPPGFKRFSFLSLPSSWDYKRPPPHLAKFCIFSRDRVSPCWPGLSRTPDLR</sequence>
<dbReference type="Proteomes" id="UP000233100">
    <property type="component" value="Chromosome 1"/>
</dbReference>
<dbReference type="Ensembl" id="ENSMFAT00000084200.1">
    <property type="protein sequence ID" value="ENSMFAP00000048859.1"/>
    <property type="gene ID" value="ENSMFAG00000064076.1"/>
</dbReference>
<reference evidence="1 2" key="1">
    <citation type="submission" date="2013-03" db="EMBL/GenBank/DDBJ databases">
        <authorList>
            <person name="Warren W."/>
            <person name="Wilson R.K."/>
        </authorList>
    </citation>
    <scope>NUCLEOTIDE SEQUENCE</scope>
</reference>
<organism evidence="1 2">
    <name type="scientific">Macaca fascicularis</name>
    <name type="common">Crab-eating macaque</name>
    <name type="synonym">Cynomolgus monkey</name>
    <dbReference type="NCBI Taxonomy" id="9541"/>
    <lineage>
        <taxon>Eukaryota</taxon>
        <taxon>Metazoa</taxon>
        <taxon>Chordata</taxon>
        <taxon>Craniata</taxon>
        <taxon>Vertebrata</taxon>
        <taxon>Euteleostomi</taxon>
        <taxon>Mammalia</taxon>
        <taxon>Eutheria</taxon>
        <taxon>Euarchontoglires</taxon>
        <taxon>Primates</taxon>
        <taxon>Haplorrhini</taxon>
        <taxon>Catarrhini</taxon>
        <taxon>Cercopithecidae</taxon>
        <taxon>Cercopithecinae</taxon>
        <taxon>Macaca</taxon>
    </lineage>
</organism>
<dbReference type="GeneTree" id="ENSGT00940000161627"/>
<keyword evidence="2" id="KW-1185">Reference proteome</keyword>
<evidence type="ECO:0000313" key="2">
    <source>
        <dbReference type="Proteomes" id="UP000233100"/>
    </source>
</evidence>
<reference evidence="1" key="3">
    <citation type="submission" date="2025-09" db="UniProtKB">
        <authorList>
            <consortium name="Ensembl"/>
        </authorList>
    </citation>
    <scope>IDENTIFICATION</scope>
</reference>
<protein>
    <submittedName>
        <fullName evidence="1">Uncharacterized protein</fullName>
    </submittedName>
</protein>
<dbReference type="AlphaFoldDB" id="A0A7N9CEY2"/>
<evidence type="ECO:0000313" key="1">
    <source>
        <dbReference type="Ensembl" id="ENSMFAP00000048859.1"/>
    </source>
</evidence>
<dbReference type="PANTHER" id="PTHR46254">
    <property type="entry name" value="PROTEIN GVQW1-RELATED"/>
    <property type="match status" value="1"/>
</dbReference>
<proteinExistence type="predicted"/>
<name>A0A7N9CEY2_MACFA</name>
<reference evidence="1" key="2">
    <citation type="submission" date="2025-08" db="UniProtKB">
        <authorList>
            <consortium name="Ensembl"/>
        </authorList>
    </citation>
    <scope>IDENTIFICATION</scope>
</reference>